<feature type="transmembrane region" description="Helical" evidence="2">
    <location>
        <begin position="26"/>
        <end position="47"/>
    </location>
</feature>
<organism evidence="3 4">
    <name type="scientific">Stereocaulon virgatum</name>
    <dbReference type="NCBI Taxonomy" id="373712"/>
    <lineage>
        <taxon>Eukaryota</taxon>
        <taxon>Fungi</taxon>
        <taxon>Dikarya</taxon>
        <taxon>Ascomycota</taxon>
        <taxon>Pezizomycotina</taxon>
        <taxon>Lecanoromycetes</taxon>
        <taxon>OSLEUM clade</taxon>
        <taxon>Lecanoromycetidae</taxon>
        <taxon>Lecanorales</taxon>
        <taxon>Lecanorineae</taxon>
        <taxon>Stereocaulaceae</taxon>
        <taxon>Stereocaulon</taxon>
    </lineage>
</organism>
<feature type="region of interest" description="Disordered" evidence="1">
    <location>
        <begin position="350"/>
        <end position="442"/>
    </location>
</feature>
<sequence>MHVPIAARATDNPKPSGLQSGSSNPVIIGIAVAVAFVFVFIALYVYIAKNRPPNYSTSPKKSRWRTWNLRSSKLGRVLHLISSARATNGHDMEETSYPPSTRTRSSTEPTITSTNGASTADGVNRNTSVRSIMTLPPYHPTPHPHERLIAREGERAGIDTVIEFPETADEEEMRREEEMDSLYQIRQQRRREIAERNERRRERQEARASGDWARLEQLRIQSQARTRARDHSSGSPASSTTSLQTGAHVSPNAHALLADHHARTASRDRRVSSVSYADLGLARHDGSRLRADSVESDHRPLLESAAAMGGDPRPGPSSRRSSLFHAHPFHHNRGASAESVRTTDSEFVGVEITPQSSSGDRTGSDPNAITPSSSGQSEPSPPMGEPPRYEDGGFEDEEVPPYMSPITERGEGPSRLPSVRAPPNASPIAGRGDGIPRLPSVRVDSSLPAIQIIGSTPAATPVIGREHEHETAP</sequence>
<feature type="region of interest" description="Disordered" evidence="1">
    <location>
        <begin position="222"/>
        <end position="246"/>
    </location>
</feature>
<evidence type="ECO:0000256" key="2">
    <source>
        <dbReference type="SAM" id="Phobius"/>
    </source>
</evidence>
<accession>A0ABR4A3P3</accession>
<proteinExistence type="predicted"/>
<evidence type="ECO:0000313" key="3">
    <source>
        <dbReference type="EMBL" id="KAL2040288.1"/>
    </source>
</evidence>
<evidence type="ECO:0000313" key="4">
    <source>
        <dbReference type="Proteomes" id="UP001590950"/>
    </source>
</evidence>
<feature type="compositionally biased region" description="Low complexity" evidence="1">
    <location>
        <begin position="95"/>
        <end position="114"/>
    </location>
</feature>
<name>A0ABR4A3P3_9LECA</name>
<keyword evidence="2" id="KW-1133">Transmembrane helix</keyword>
<protein>
    <submittedName>
        <fullName evidence="3">Uncharacterized protein</fullName>
    </submittedName>
</protein>
<feature type="compositionally biased region" description="Low complexity" evidence="1">
    <location>
        <begin position="233"/>
        <end position="242"/>
    </location>
</feature>
<feature type="region of interest" description="Disordered" evidence="1">
    <location>
        <begin position="304"/>
        <end position="324"/>
    </location>
</feature>
<comment type="caution">
    <text evidence="3">The sequence shown here is derived from an EMBL/GenBank/DDBJ whole genome shotgun (WGS) entry which is preliminary data.</text>
</comment>
<gene>
    <name evidence="3" type="ORF">N7G274_007191</name>
</gene>
<keyword evidence="2" id="KW-0472">Membrane</keyword>
<evidence type="ECO:0000256" key="1">
    <source>
        <dbReference type="SAM" id="MobiDB-lite"/>
    </source>
</evidence>
<keyword evidence="4" id="KW-1185">Reference proteome</keyword>
<reference evidence="3 4" key="1">
    <citation type="submission" date="2024-09" db="EMBL/GenBank/DDBJ databases">
        <title>Rethinking Asexuality: The Enigmatic Case of Functional Sexual Genes in Lepraria (Stereocaulaceae).</title>
        <authorList>
            <person name="Doellman M."/>
            <person name="Sun Y."/>
            <person name="Barcenas-Pena A."/>
            <person name="Lumbsch H.T."/>
            <person name="Grewe F."/>
        </authorList>
    </citation>
    <scope>NUCLEOTIDE SEQUENCE [LARGE SCALE GENOMIC DNA]</scope>
    <source>
        <strain evidence="3 4">Mercado 3170</strain>
    </source>
</reference>
<keyword evidence="2" id="KW-0812">Transmembrane</keyword>
<dbReference type="Proteomes" id="UP001590950">
    <property type="component" value="Unassembled WGS sequence"/>
</dbReference>
<dbReference type="EMBL" id="JBEFKJ010000022">
    <property type="protein sequence ID" value="KAL2040288.1"/>
    <property type="molecule type" value="Genomic_DNA"/>
</dbReference>
<feature type="compositionally biased region" description="Polar residues" evidence="1">
    <location>
        <begin position="353"/>
        <end position="370"/>
    </location>
</feature>
<feature type="region of interest" description="Disordered" evidence="1">
    <location>
        <begin position="1"/>
        <end position="20"/>
    </location>
</feature>
<feature type="region of interest" description="Disordered" evidence="1">
    <location>
        <begin position="83"/>
        <end position="125"/>
    </location>
</feature>